<comment type="caution">
    <text evidence="1">The sequence shown here is derived from an EMBL/GenBank/DDBJ whole genome shotgun (WGS) entry which is preliminary data.</text>
</comment>
<protein>
    <submittedName>
        <fullName evidence="1">ISAzo13 family transposase</fullName>
    </submittedName>
</protein>
<feature type="non-terminal residue" evidence="1">
    <location>
        <position position="337"/>
    </location>
</feature>
<dbReference type="Proteomes" id="UP001284537">
    <property type="component" value="Unassembled WGS sequence"/>
</dbReference>
<sequence length="337" mass="37980">MIRHRIGSEKKGAGRKTALERQPQLLVNFLALLAEFTAGDPMREGVLWTNLSRCEISRRLREMGTPASRLTVRKLLKQQGLGQRKARKKKSMGAHPDRNAQFENIARLKAEYLTAGDPVISIDTKKKELIGDFAREGHTHTQIPVETLDHDFPSASQGKLIPHGIYDVARNEGTMHLNMSHDTSELCCDSIARWWQQHGQHHYPNARRVLILCDGGGSNAANRHVFKEALQALADGLGLAIRIAHYPPYCSKHNPIEHRLFPHITRACQGVVFHTVDIAKQLMAKAKTSTGLKVTVDILTTVYEIGKKCAADFIENMRIVFDEHLPRWNYRAIPQTN</sequence>
<dbReference type="NCBIfam" id="NF033519">
    <property type="entry name" value="transpos_ISAzo13"/>
    <property type="match status" value="1"/>
</dbReference>
<reference evidence="1 2" key="1">
    <citation type="submission" date="2023-11" db="EMBL/GenBank/DDBJ databases">
        <authorList>
            <person name="Ouyang M.-Y."/>
        </authorList>
    </citation>
    <scope>NUCLEOTIDE SEQUENCE [LARGE SCALE GENOMIC DNA]</scope>
    <source>
        <strain evidence="1 2">OY6</strain>
    </source>
</reference>
<dbReference type="RefSeq" id="WP_319963286.1">
    <property type="nucleotide sequence ID" value="NZ_JAXARY010000062.1"/>
</dbReference>
<dbReference type="Pfam" id="PF07592">
    <property type="entry name" value="DDE_Tnp_ISAZ013"/>
    <property type="match status" value="1"/>
</dbReference>
<evidence type="ECO:0000313" key="1">
    <source>
        <dbReference type="EMBL" id="MDX8130477.1"/>
    </source>
</evidence>
<dbReference type="InterPro" id="IPR011518">
    <property type="entry name" value="Transposase_36"/>
</dbReference>
<organism evidence="1 2">
    <name type="scientific">Methylomonas defluvii</name>
    <dbReference type="NCBI Taxonomy" id="3045149"/>
    <lineage>
        <taxon>Bacteria</taxon>
        <taxon>Pseudomonadati</taxon>
        <taxon>Pseudomonadota</taxon>
        <taxon>Gammaproteobacteria</taxon>
        <taxon>Methylococcales</taxon>
        <taxon>Methylococcaceae</taxon>
        <taxon>Methylomonas</taxon>
    </lineage>
</organism>
<accession>A0ABU4ULT9</accession>
<name>A0ABU4ULT9_9GAMM</name>
<evidence type="ECO:0000313" key="2">
    <source>
        <dbReference type="Proteomes" id="UP001284537"/>
    </source>
</evidence>
<proteinExistence type="predicted"/>
<keyword evidence="2" id="KW-1185">Reference proteome</keyword>
<gene>
    <name evidence="1" type="ORF">QLH52_24545</name>
</gene>
<dbReference type="EMBL" id="JAXARY010000062">
    <property type="protein sequence ID" value="MDX8130477.1"/>
    <property type="molecule type" value="Genomic_DNA"/>
</dbReference>